<dbReference type="GO" id="GO:0005737">
    <property type="term" value="C:cytoplasm"/>
    <property type="evidence" value="ECO:0007669"/>
    <property type="project" value="UniProtKB-ARBA"/>
</dbReference>
<dbReference type="InterPro" id="IPR008271">
    <property type="entry name" value="Ser/Thr_kinase_AS"/>
</dbReference>
<dbReference type="InterPro" id="IPR017441">
    <property type="entry name" value="Protein_kinase_ATP_BS"/>
</dbReference>
<dbReference type="Proteomes" id="UP000030854">
    <property type="component" value="Unassembled WGS sequence"/>
</dbReference>
<feature type="compositionally biased region" description="Polar residues" evidence="13">
    <location>
        <begin position="779"/>
        <end position="789"/>
    </location>
</feature>
<name>A0A0B1P7T7_UNCNE</name>
<keyword evidence="16" id="KW-1185">Reference proteome</keyword>
<gene>
    <name evidence="15" type="ORF">EV44_g5067</name>
</gene>
<comment type="caution">
    <text evidence="15">The sequence shown here is derived from an EMBL/GenBank/DDBJ whole genome shotgun (WGS) entry which is preliminary data.</text>
</comment>
<keyword evidence="5" id="KW-0597">Phosphoprotein</keyword>
<feature type="domain" description="Protein kinase" evidence="14">
    <location>
        <begin position="315"/>
        <end position="609"/>
    </location>
</feature>
<feature type="region of interest" description="Disordered" evidence="13">
    <location>
        <begin position="653"/>
        <end position="830"/>
    </location>
</feature>
<dbReference type="OMA" id="HGRIQQP"/>
<feature type="compositionally biased region" description="Polar residues" evidence="13">
    <location>
        <begin position="1"/>
        <end position="21"/>
    </location>
</feature>
<evidence type="ECO:0000256" key="2">
    <source>
        <dbReference type="ARBA" id="ARBA00018572"/>
    </source>
</evidence>
<dbReference type="PROSITE" id="PS50011">
    <property type="entry name" value="PROTEIN_KINASE_DOM"/>
    <property type="match status" value="1"/>
</dbReference>
<evidence type="ECO:0000256" key="10">
    <source>
        <dbReference type="ARBA" id="ARBA00047899"/>
    </source>
</evidence>
<feature type="compositionally biased region" description="Low complexity" evidence="13">
    <location>
        <begin position="227"/>
        <end position="239"/>
    </location>
</feature>
<dbReference type="GO" id="GO:0035556">
    <property type="term" value="P:intracellular signal transduction"/>
    <property type="evidence" value="ECO:0007669"/>
    <property type="project" value="TreeGrafter"/>
</dbReference>
<dbReference type="STRING" id="52586.A0A0B1P7T7"/>
<evidence type="ECO:0000256" key="12">
    <source>
        <dbReference type="PROSITE-ProRule" id="PRU10141"/>
    </source>
</evidence>
<dbReference type="GO" id="GO:0045033">
    <property type="term" value="P:peroxisome inheritance"/>
    <property type="evidence" value="ECO:0007669"/>
    <property type="project" value="UniProtKB-ARBA"/>
</dbReference>
<evidence type="ECO:0000256" key="3">
    <source>
        <dbReference type="ARBA" id="ARBA00019599"/>
    </source>
</evidence>
<feature type="region of interest" description="Disordered" evidence="13">
    <location>
        <begin position="1068"/>
        <end position="1089"/>
    </location>
</feature>
<dbReference type="PROSITE" id="PS00108">
    <property type="entry name" value="PROTEIN_KINASE_ST"/>
    <property type="match status" value="1"/>
</dbReference>
<dbReference type="GO" id="GO:0000011">
    <property type="term" value="P:vacuole inheritance"/>
    <property type="evidence" value="ECO:0007669"/>
    <property type="project" value="UniProtKB-ARBA"/>
</dbReference>
<feature type="compositionally biased region" description="Low complexity" evidence="13">
    <location>
        <begin position="72"/>
        <end position="87"/>
    </location>
</feature>
<evidence type="ECO:0000256" key="1">
    <source>
        <dbReference type="ARBA" id="ARBA00012513"/>
    </source>
</evidence>
<keyword evidence="8 15" id="KW-0418">Kinase</keyword>
<dbReference type="PANTHER" id="PTHR24346">
    <property type="entry name" value="MAP/MICROTUBULE AFFINITY-REGULATING KINASE"/>
    <property type="match status" value="1"/>
</dbReference>
<dbReference type="EC" id="2.7.11.1" evidence="1"/>
<feature type="compositionally biased region" description="Polar residues" evidence="13">
    <location>
        <begin position="173"/>
        <end position="182"/>
    </location>
</feature>
<dbReference type="AlphaFoldDB" id="A0A0B1P7T7"/>
<organism evidence="15 16">
    <name type="scientific">Uncinula necator</name>
    <name type="common">Grape powdery mildew</name>
    <dbReference type="NCBI Taxonomy" id="52586"/>
    <lineage>
        <taxon>Eukaryota</taxon>
        <taxon>Fungi</taxon>
        <taxon>Dikarya</taxon>
        <taxon>Ascomycota</taxon>
        <taxon>Pezizomycotina</taxon>
        <taxon>Leotiomycetes</taxon>
        <taxon>Erysiphales</taxon>
        <taxon>Erysiphaceae</taxon>
        <taxon>Erysiphe</taxon>
    </lineage>
</organism>
<proteinExistence type="predicted"/>
<dbReference type="InterPro" id="IPR011009">
    <property type="entry name" value="Kinase-like_dom_sf"/>
</dbReference>
<dbReference type="SMART" id="SM00220">
    <property type="entry name" value="S_TKc"/>
    <property type="match status" value="1"/>
</dbReference>
<keyword evidence="6" id="KW-0808">Transferase</keyword>
<dbReference type="HOGENOM" id="CLU_003954_1_1_1"/>
<evidence type="ECO:0000256" key="8">
    <source>
        <dbReference type="ARBA" id="ARBA00022777"/>
    </source>
</evidence>
<protein>
    <recommendedName>
        <fullName evidence="2">Serine/threonine-protein kinase ATG1</fullName>
        <ecNumber evidence="1">2.7.11.1</ecNumber>
    </recommendedName>
    <alternativeName>
        <fullName evidence="3">Serine/threonine-protein kinase atg1</fullName>
    </alternativeName>
</protein>
<evidence type="ECO:0000256" key="9">
    <source>
        <dbReference type="ARBA" id="ARBA00022840"/>
    </source>
</evidence>
<keyword evidence="7 12" id="KW-0547">Nucleotide-binding</keyword>
<dbReference type="InterPro" id="IPR000719">
    <property type="entry name" value="Prot_kinase_dom"/>
</dbReference>
<feature type="compositionally biased region" description="Polar residues" evidence="13">
    <location>
        <begin position="728"/>
        <end position="738"/>
    </location>
</feature>
<evidence type="ECO:0000256" key="5">
    <source>
        <dbReference type="ARBA" id="ARBA00022553"/>
    </source>
</evidence>
<evidence type="ECO:0000256" key="13">
    <source>
        <dbReference type="SAM" id="MobiDB-lite"/>
    </source>
</evidence>
<feature type="compositionally biased region" description="Low complexity" evidence="13">
    <location>
        <begin position="740"/>
        <end position="754"/>
    </location>
</feature>
<feature type="compositionally biased region" description="Polar residues" evidence="13">
    <location>
        <begin position="1068"/>
        <end position="1083"/>
    </location>
</feature>
<feature type="compositionally biased region" description="Polar residues" evidence="13">
    <location>
        <begin position="755"/>
        <end position="771"/>
    </location>
</feature>
<feature type="region of interest" description="Disordered" evidence="13">
    <location>
        <begin position="1"/>
        <end position="92"/>
    </location>
</feature>
<feature type="compositionally biased region" description="Low complexity" evidence="13">
    <location>
        <begin position="50"/>
        <end position="63"/>
    </location>
</feature>
<keyword evidence="9 12" id="KW-0067">ATP-binding</keyword>
<comment type="catalytic activity">
    <reaction evidence="11">
        <text>L-seryl-[protein] + ATP = O-phospho-L-seryl-[protein] + ADP + H(+)</text>
        <dbReference type="Rhea" id="RHEA:17989"/>
        <dbReference type="Rhea" id="RHEA-COMP:9863"/>
        <dbReference type="Rhea" id="RHEA-COMP:11604"/>
        <dbReference type="ChEBI" id="CHEBI:15378"/>
        <dbReference type="ChEBI" id="CHEBI:29999"/>
        <dbReference type="ChEBI" id="CHEBI:30616"/>
        <dbReference type="ChEBI" id="CHEBI:83421"/>
        <dbReference type="ChEBI" id="CHEBI:456216"/>
        <dbReference type="EC" id="2.7.11.1"/>
    </reaction>
</comment>
<accession>A0A0B1P7T7</accession>
<dbReference type="EMBL" id="JNVN01000710">
    <property type="protein sequence ID" value="KHJ34752.1"/>
    <property type="molecule type" value="Genomic_DNA"/>
</dbReference>
<dbReference type="PANTHER" id="PTHR24346:SF110">
    <property type="entry name" value="NON-SPECIFIC SERINE_THREONINE PROTEIN KINASE"/>
    <property type="match status" value="1"/>
</dbReference>
<feature type="region of interest" description="Disordered" evidence="13">
    <location>
        <begin position="108"/>
        <end position="245"/>
    </location>
</feature>
<dbReference type="FunFam" id="1.10.510.10:FF:000397">
    <property type="entry name" value="Serine/threonine-protein kinase KIN4"/>
    <property type="match status" value="1"/>
</dbReference>
<feature type="compositionally biased region" description="Polar residues" evidence="13">
    <location>
        <begin position="805"/>
        <end position="827"/>
    </location>
</feature>
<feature type="region of interest" description="Disordered" evidence="13">
    <location>
        <begin position="879"/>
        <end position="954"/>
    </location>
</feature>
<dbReference type="SUPFAM" id="SSF56112">
    <property type="entry name" value="Protein kinase-like (PK-like)"/>
    <property type="match status" value="1"/>
</dbReference>
<evidence type="ECO:0000313" key="15">
    <source>
        <dbReference type="EMBL" id="KHJ34752.1"/>
    </source>
</evidence>
<feature type="compositionally biased region" description="Basic and acidic residues" evidence="13">
    <location>
        <begin position="943"/>
        <end position="954"/>
    </location>
</feature>
<sequence>MTSAALQPVPHQSTSTVTNPSMAALSSGRPYTSSRPQTREGYYNSSSNASPSGRRPSRKSSGGNAKFTNQKPSQSSHRVSVSSPSPSLCARIDSLPSSSIGVSAEHITMSPGDTQRGFPPIISPRTSSNRTPHNPTVLIDRSSSRRSGYRETSNSPRPTVSSDGQYTRDRQKSNQSTPQSHLTSEDRSTTASRTKRRYISPGEASPQLTIENRERKAAAASTGRGKPGTPVGTHTPTGPSREASEVLNRIIISHPEEDLERERERMAEAIPVSKGIPFIATINNNGANNNTRASNHHDYAASVTKRERNTKFGDYFLGGTLGEGEFGKVKMGWKQEGGVQVAIKLIRRDNVGANPSRLAKIHREIAILEGISHPNIVRLHEMVQTEKQIGIILEYASGGELFDYILNHRYLGDNAARRLFAQLVSGVGYLHNKGIVHRDLKLENLLLDRNCNIIITDFGFANTFNAKDELGEEIEYNLTNKDFVKKLELDKILPDGHRRGDLMQTSCGSPCYAAPELVVSDSLYTGRKVDVWSCGVILYAMLAGYLPFDDDPANPEGDNINLLYKYIVSTPLTFPDYVSPHARDLLRRILVPDPRKRADLFEVARHSWLAEYAHVVSFITSRAKTSHEIPLYTDGRQDTSILSRSASVRESIKNQKPTLINGELPRKYGKTDLELSESRKTSKDNKRRTVQVEYVAPRSQTQRGSHASGNSSGIIQPGSKRRARSRSHTPAGSTSSVNPEKLNLLELSKENASSTHGKGSSSANRSQNVSQAIRRESPRSPSETINHVSSHAHPPVSLTRPATGGSITSSGSRPASMHLTSRGSYSQPVAPELAGTNVQGRMAQPKSSKSNYASPVEVEIESRRGSFIGRALSKLDKSQGDLDAASRNTTDTKDIKGHRRSNTIGGIFNKSNSVFGSAGGRRGSEEKSSKKYPPVSMSGSTIAKEDNPRLSVESRRSLSFGFGRKRSGSISKSHTNNSYDKPHRFSLIPATFSLKTIGIGKDGDSSDVNRRPKVANNTNDYTDPPRTANLTSARLHSATGTTTPTSFADGPFERKIEKLNTNNQSAFSSANVQTPNQVSAQQQNPPPLAFRPGRVNESESSIMEAINNHRGEIIESQRSNLSYQSHQKVINGRGVLQKNNRRFADAYEQELNKGYGNTHSDHGGSSGAARKVMDFFRRRGRERAL</sequence>
<dbReference type="FunFam" id="3.30.200.20:FF:000042">
    <property type="entry name" value="Aurora kinase A"/>
    <property type="match status" value="1"/>
</dbReference>
<evidence type="ECO:0000256" key="6">
    <source>
        <dbReference type="ARBA" id="ARBA00022679"/>
    </source>
</evidence>
<feature type="compositionally biased region" description="Polar residues" evidence="13">
    <location>
        <begin position="150"/>
        <end position="165"/>
    </location>
</feature>
<evidence type="ECO:0000313" key="16">
    <source>
        <dbReference type="Proteomes" id="UP000030854"/>
    </source>
</evidence>
<feature type="compositionally biased region" description="Polar residues" evidence="13">
    <location>
        <begin position="698"/>
        <end position="714"/>
    </location>
</feature>
<dbReference type="GO" id="GO:0004674">
    <property type="term" value="F:protein serine/threonine kinase activity"/>
    <property type="evidence" value="ECO:0007669"/>
    <property type="project" value="UniProtKB-KW"/>
</dbReference>
<feature type="region of interest" description="Disordered" evidence="13">
    <location>
        <begin position="1002"/>
        <end position="1027"/>
    </location>
</feature>
<reference evidence="15 16" key="1">
    <citation type="journal article" date="2014" name="BMC Genomics">
        <title>Adaptive genomic structural variation in the grape powdery mildew pathogen, Erysiphe necator.</title>
        <authorList>
            <person name="Jones L."/>
            <person name="Riaz S."/>
            <person name="Morales-Cruz A."/>
            <person name="Amrine K.C."/>
            <person name="McGuire B."/>
            <person name="Gubler W.D."/>
            <person name="Walker M.A."/>
            <person name="Cantu D."/>
        </authorList>
    </citation>
    <scope>NUCLEOTIDE SEQUENCE [LARGE SCALE GENOMIC DNA]</scope>
    <source>
        <strain evidence="16">c</strain>
    </source>
</reference>
<evidence type="ECO:0000256" key="7">
    <source>
        <dbReference type="ARBA" id="ARBA00022741"/>
    </source>
</evidence>
<feature type="binding site" evidence="12">
    <location>
        <position position="344"/>
    </location>
    <ligand>
        <name>ATP</name>
        <dbReference type="ChEBI" id="CHEBI:30616"/>
    </ligand>
</feature>
<comment type="catalytic activity">
    <reaction evidence="10">
        <text>L-threonyl-[protein] + ATP = O-phospho-L-threonyl-[protein] + ADP + H(+)</text>
        <dbReference type="Rhea" id="RHEA:46608"/>
        <dbReference type="Rhea" id="RHEA-COMP:11060"/>
        <dbReference type="Rhea" id="RHEA-COMP:11605"/>
        <dbReference type="ChEBI" id="CHEBI:15378"/>
        <dbReference type="ChEBI" id="CHEBI:30013"/>
        <dbReference type="ChEBI" id="CHEBI:30616"/>
        <dbReference type="ChEBI" id="CHEBI:61977"/>
        <dbReference type="ChEBI" id="CHEBI:456216"/>
        <dbReference type="EC" id="2.7.11.1"/>
    </reaction>
</comment>
<evidence type="ECO:0000259" key="14">
    <source>
        <dbReference type="PROSITE" id="PS50011"/>
    </source>
</evidence>
<feature type="compositionally biased region" description="Polar residues" evidence="13">
    <location>
        <begin position="124"/>
        <end position="134"/>
    </location>
</feature>
<dbReference type="Pfam" id="PF00069">
    <property type="entry name" value="Pkinase"/>
    <property type="match status" value="1"/>
</dbReference>
<evidence type="ECO:0000256" key="4">
    <source>
        <dbReference type="ARBA" id="ARBA00022527"/>
    </source>
</evidence>
<keyword evidence="4" id="KW-0723">Serine/threonine-protein kinase</keyword>
<dbReference type="GO" id="GO:0005524">
    <property type="term" value="F:ATP binding"/>
    <property type="evidence" value="ECO:0007669"/>
    <property type="project" value="UniProtKB-UniRule"/>
</dbReference>
<dbReference type="Gene3D" id="1.10.510.10">
    <property type="entry name" value="Transferase(Phosphotransferase) domain 1"/>
    <property type="match status" value="1"/>
</dbReference>
<evidence type="ECO:0000256" key="11">
    <source>
        <dbReference type="ARBA" id="ARBA00048679"/>
    </source>
</evidence>
<feature type="compositionally biased region" description="Basic and acidic residues" evidence="13">
    <location>
        <begin position="664"/>
        <end position="684"/>
    </location>
</feature>
<dbReference type="PROSITE" id="PS00107">
    <property type="entry name" value="PROTEIN_KINASE_ATP"/>
    <property type="match status" value="1"/>
</dbReference>